<dbReference type="EMBL" id="JANPWB010000001">
    <property type="protein sequence ID" value="KAJ1214523.1"/>
    <property type="molecule type" value="Genomic_DNA"/>
</dbReference>
<dbReference type="AlphaFoldDB" id="A0AAV7WPT1"/>
<proteinExistence type="predicted"/>
<evidence type="ECO:0000256" key="1">
    <source>
        <dbReference type="SAM" id="MobiDB-lite"/>
    </source>
</evidence>
<feature type="region of interest" description="Disordered" evidence="1">
    <location>
        <begin position="42"/>
        <end position="105"/>
    </location>
</feature>
<comment type="caution">
    <text evidence="2">The sequence shown here is derived from an EMBL/GenBank/DDBJ whole genome shotgun (WGS) entry which is preliminary data.</text>
</comment>
<keyword evidence="3" id="KW-1185">Reference proteome</keyword>
<protein>
    <submittedName>
        <fullName evidence="2">Uncharacterized protein</fullName>
    </submittedName>
</protein>
<dbReference type="Proteomes" id="UP001066276">
    <property type="component" value="Chromosome 1_1"/>
</dbReference>
<gene>
    <name evidence="2" type="ORF">NDU88_002141</name>
</gene>
<name>A0AAV7WPT1_PLEWA</name>
<accession>A0AAV7WPT1</accession>
<evidence type="ECO:0000313" key="3">
    <source>
        <dbReference type="Proteomes" id="UP001066276"/>
    </source>
</evidence>
<reference evidence="2" key="1">
    <citation type="journal article" date="2022" name="bioRxiv">
        <title>Sequencing and chromosome-scale assembly of the giantPleurodeles waltlgenome.</title>
        <authorList>
            <person name="Brown T."/>
            <person name="Elewa A."/>
            <person name="Iarovenko S."/>
            <person name="Subramanian E."/>
            <person name="Araus A.J."/>
            <person name="Petzold A."/>
            <person name="Susuki M."/>
            <person name="Suzuki K.-i.T."/>
            <person name="Hayashi T."/>
            <person name="Toyoda A."/>
            <person name="Oliveira C."/>
            <person name="Osipova E."/>
            <person name="Leigh N.D."/>
            <person name="Simon A."/>
            <person name="Yun M.H."/>
        </authorList>
    </citation>
    <scope>NUCLEOTIDE SEQUENCE</scope>
    <source>
        <strain evidence="2">20211129_DDA</strain>
        <tissue evidence="2">Liver</tissue>
    </source>
</reference>
<organism evidence="2 3">
    <name type="scientific">Pleurodeles waltl</name>
    <name type="common">Iberian ribbed newt</name>
    <dbReference type="NCBI Taxonomy" id="8319"/>
    <lineage>
        <taxon>Eukaryota</taxon>
        <taxon>Metazoa</taxon>
        <taxon>Chordata</taxon>
        <taxon>Craniata</taxon>
        <taxon>Vertebrata</taxon>
        <taxon>Euteleostomi</taxon>
        <taxon>Amphibia</taxon>
        <taxon>Batrachia</taxon>
        <taxon>Caudata</taxon>
        <taxon>Salamandroidea</taxon>
        <taxon>Salamandridae</taxon>
        <taxon>Pleurodelinae</taxon>
        <taxon>Pleurodeles</taxon>
    </lineage>
</organism>
<evidence type="ECO:0000313" key="2">
    <source>
        <dbReference type="EMBL" id="KAJ1214523.1"/>
    </source>
</evidence>
<sequence>MQLRHQMPDARRVRRGRESLAVRSAEYLPAGVLVLSSVDPAGKRSDQCTAPAGAPEIVHTSGEPDCSCSKRHTPPAGGPKESGLSCGFPCGPLPKQPVRVRLVGE</sequence>